<evidence type="ECO:0000256" key="2">
    <source>
        <dbReference type="ARBA" id="ARBA00022490"/>
    </source>
</evidence>
<dbReference type="GO" id="GO:0045504">
    <property type="term" value="F:dynein heavy chain binding"/>
    <property type="evidence" value="ECO:0007669"/>
    <property type="project" value="TreeGrafter"/>
</dbReference>
<dbReference type="Gene3D" id="2.130.10.10">
    <property type="entry name" value="YVTN repeat-like/Quinoprotein amine dehydrogenase"/>
    <property type="match status" value="2"/>
</dbReference>
<dbReference type="GO" id="GO:0042073">
    <property type="term" value="P:intraciliary transport"/>
    <property type="evidence" value="ECO:0007669"/>
    <property type="project" value="TreeGrafter"/>
</dbReference>
<sequence>MFTDDALDSVSVQSLWRKSQQAGRNSRGCQTRAVHSAESEVQSVSMTVSCTQTEPPEQTTEKLLQTNHNESEPPGLKDFLQRVEDVVIKELVKNGKTHAFDGFQVNWDNHSQRVSFLHCLQHPPAQERGLHVTSVSWSCTGSVVACAYGRIDDGSWSTERSYVCMWNLNRHGLNPKQANLVIDVPAAVTALCCHPNQPALIAGGLYSGDVVVWDTSHTQDPVVALTRMSADSHKEPVHEVAWVPLQKKGEFGVLSASSGGRVLLWTVDSDQGRFVLNTAYALVWQQVPHSSSISFKGRGSRTVGVTSLALSPWDSDTFLVGSEGGLLLRCSLSSKTLAAAPSEGQSVTLRAPAVFSFRPCSGPVHSIHCSPFHRNLFVIAGTDGQAHLYSLLQANPLLSLRVSDSYVFQIQWSPTRPLVFAAATGQGEVQIFDLGCRSLKPVATIKQGGADHAATCLAFNCQNTTLLAVGNTKGTVEVWHLTTHLTEQSPTESNQLEEIANQVSE</sequence>
<comment type="caution">
    <text evidence="5">The sequence shown here is derived from an EMBL/GenBank/DDBJ whole genome shotgun (WGS) entry which is preliminary data.</text>
</comment>
<dbReference type="SUPFAM" id="SSF50978">
    <property type="entry name" value="WD40 repeat-like"/>
    <property type="match status" value="1"/>
</dbReference>
<dbReference type="EMBL" id="JAUPFM010000020">
    <property type="protein sequence ID" value="KAK2819399.1"/>
    <property type="molecule type" value="Genomic_DNA"/>
</dbReference>
<dbReference type="GO" id="GO:0097014">
    <property type="term" value="C:ciliary plasm"/>
    <property type="evidence" value="ECO:0007669"/>
    <property type="project" value="TreeGrafter"/>
</dbReference>
<gene>
    <name evidence="5" type="ORF">Q5P01_024960</name>
</gene>
<keyword evidence="3" id="KW-0853">WD repeat</keyword>
<dbReference type="SMART" id="SM00320">
    <property type="entry name" value="WD40"/>
    <property type="match status" value="6"/>
</dbReference>
<dbReference type="AlphaFoldDB" id="A0AA88LQ24"/>
<organism evidence="5 6">
    <name type="scientific">Channa striata</name>
    <name type="common">Snakehead murrel</name>
    <name type="synonym">Ophicephalus striatus</name>
    <dbReference type="NCBI Taxonomy" id="64152"/>
    <lineage>
        <taxon>Eukaryota</taxon>
        <taxon>Metazoa</taxon>
        <taxon>Chordata</taxon>
        <taxon>Craniata</taxon>
        <taxon>Vertebrata</taxon>
        <taxon>Euteleostomi</taxon>
        <taxon>Actinopterygii</taxon>
        <taxon>Neopterygii</taxon>
        <taxon>Teleostei</taxon>
        <taxon>Neoteleostei</taxon>
        <taxon>Acanthomorphata</taxon>
        <taxon>Anabantaria</taxon>
        <taxon>Anabantiformes</taxon>
        <taxon>Channoidei</taxon>
        <taxon>Channidae</taxon>
        <taxon>Channa</taxon>
    </lineage>
</organism>
<evidence type="ECO:0008006" key="7">
    <source>
        <dbReference type="Google" id="ProtNLM"/>
    </source>
</evidence>
<evidence type="ECO:0000256" key="3">
    <source>
        <dbReference type="ARBA" id="ARBA00022574"/>
    </source>
</evidence>
<keyword evidence="6" id="KW-1185">Reference proteome</keyword>
<dbReference type="PANTHER" id="PTHR12442">
    <property type="entry name" value="DYNEIN INTERMEDIATE CHAIN"/>
    <property type="match status" value="1"/>
</dbReference>
<evidence type="ECO:0000256" key="4">
    <source>
        <dbReference type="ARBA" id="ARBA00022737"/>
    </source>
</evidence>
<dbReference type="InterPro" id="IPR001680">
    <property type="entry name" value="WD40_rpt"/>
</dbReference>
<accession>A0AA88LQ24</accession>
<evidence type="ECO:0000256" key="1">
    <source>
        <dbReference type="ARBA" id="ARBA00004496"/>
    </source>
</evidence>
<dbReference type="InterPro" id="IPR050687">
    <property type="entry name" value="Dynein_IC"/>
</dbReference>
<keyword evidence="2" id="KW-0963">Cytoplasm</keyword>
<reference evidence="5" key="1">
    <citation type="submission" date="2023-07" db="EMBL/GenBank/DDBJ databases">
        <title>Chromosome-level Genome Assembly of Striped Snakehead (Channa striata).</title>
        <authorList>
            <person name="Liu H."/>
        </authorList>
    </citation>
    <scope>NUCLEOTIDE SEQUENCE</scope>
    <source>
        <strain evidence="5">Gz</strain>
        <tissue evidence="5">Muscle</tissue>
    </source>
</reference>
<keyword evidence="4" id="KW-0677">Repeat</keyword>
<dbReference type="PANTHER" id="PTHR12442:SF26">
    <property type="entry name" value="CYTOPLASMIC DYNEIN 2 INTERMEDIATE CHAIN 2"/>
    <property type="match status" value="1"/>
</dbReference>
<protein>
    <recommendedName>
        <fullName evidence="7">WD repeat-containing protein 34</fullName>
    </recommendedName>
</protein>
<dbReference type="Proteomes" id="UP001187415">
    <property type="component" value="Unassembled WGS sequence"/>
</dbReference>
<evidence type="ECO:0000313" key="6">
    <source>
        <dbReference type="Proteomes" id="UP001187415"/>
    </source>
</evidence>
<comment type="subcellular location">
    <subcellularLocation>
        <location evidence="1">Cytoplasm</location>
    </subcellularLocation>
</comment>
<dbReference type="GO" id="GO:0045503">
    <property type="term" value="F:dynein light chain binding"/>
    <property type="evidence" value="ECO:0007669"/>
    <property type="project" value="TreeGrafter"/>
</dbReference>
<name>A0AA88LQ24_CHASR</name>
<dbReference type="GO" id="GO:0005868">
    <property type="term" value="C:cytoplasmic dynein complex"/>
    <property type="evidence" value="ECO:0007669"/>
    <property type="project" value="TreeGrafter"/>
</dbReference>
<dbReference type="FunFam" id="2.130.10.10:FF:000283">
    <property type="entry name" value="WD repeat domain 34"/>
    <property type="match status" value="1"/>
</dbReference>
<dbReference type="InterPro" id="IPR015943">
    <property type="entry name" value="WD40/YVTN_repeat-like_dom_sf"/>
</dbReference>
<evidence type="ECO:0000313" key="5">
    <source>
        <dbReference type="EMBL" id="KAK2819399.1"/>
    </source>
</evidence>
<proteinExistence type="predicted"/>
<dbReference type="InterPro" id="IPR036322">
    <property type="entry name" value="WD40_repeat_dom_sf"/>
</dbReference>